<name>A0AAW0DPZ7_9AGAR</name>
<keyword evidence="3" id="KW-1185">Reference proteome</keyword>
<feature type="compositionally biased region" description="Basic and acidic residues" evidence="1">
    <location>
        <begin position="60"/>
        <end position="77"/>
    </location>
</feature>
<accession>A0AAW0DPZ7</accession>
<evidence type="ECO:0000256" key="1">
    <source>
        <dbReference type="SAM" id="MobiDB-lite"/>
    </source>
</evidence>
<evidence type="ECO:0000313" key="2">
    <source>
        <dbReference type="EMBL" id="KAK7054527.1"/>
    </source>
</evidence>
<proteinExistence type="predicted"/>
<gene>
    <name evidence="2" type="ORF">VNI00_003725</name>
</gene>
<sequence>MSGSNTTNAEFKKVYQTVDRPPVTDHNINDEYMRNPPKNIDTEIDVHTLEPISHFTKVPKNADESTGRGILGDEGRGRAKQSQVEGEIVNENTVHRNS</sequence>
<feature type="compositionally biased region" description="Polar residues" evidence="1">
    <location>
        <begin position="80"/>
        <end position="98"/>
    </location>
</feature>
<protein>
    <submittedName>
        <fullName evidence="2">Uncharacterized protein</fullName>
    </submittedName>
</protein>
<dbReference type="Proteomes" id="UP001383192">
    <property type="component" value="Unassembled WGS sequence"/>
</dbReference>
<dbReference type="EMBL" id="JAYKXP010000009">
    <property type="protein sequence ID" value="KAK7054527.1"/>
    <property type="molecule type" value="Genomic_DNA"/>
</dbReference>
<comment type="caution">
    <text evidence="2">The sequence shown here is derived from an EMBL/GenBank/DDBJ whole genome shotgun (WGS) entry which is preliminary data.</text>
</comment>
<reference evidence="2 3" key="1">
    <citation type="submission" date="2024-01" db="EMBL/GenBank/DDBJ databases">
        <title>A draft genome for a cacao thread blight-causing isolate of Paramarasmius palmivorus.</title>
        <authorList>
            <person name="Baruah I.K."/>
            <person name="Bukari Y."/>
            <person name="Amoako-Attah I."/>
            <person name="Meinhardt L.W."/>
            <person name="Bailey B.A."/>
            <person name="Cohen S.P."/>
        </authorList>
    </citation>
    <scope>NUCLEOTIDE SEQUENCE [LARGE SCALE GENOMIC DNA]</scope>
    <source>
        <strain evidence="2 3">GH-12</strain>
    </source>
</reference>
<organism evidence="2 3">
    <name type="scientific">Paramarasmius palmivorus</name>
    <dbReference type="NCBI Taxonomy" id="297713"/>
    <lineage>
        <taxon>Eukaryota</taxon>
        <taxon>Fungi</taxon>
        <taxon>Dikarya</taxon>
        <taxon>Basidiomycota</taxon>
        <taxon>Agaricomycotina</taxon>
        <taxon>Agaricomycetes</taxon>
        <taxon>Agaricomycetidae</taxon>
        <taxon>Agaricales</taxon>
        <taxon>Marasmiineae</taxon>
        <taxon>Marasmiaceae</taxon>
        <taxon>Paramarasmius</taxon>
    </lineage>
</organism>
<feature type="region of interest" description="Disordered" evidence="1">
    <location>
        <begin position="56"/>
        <end position="98"/>
    </location>
</feature>
<evidence type="ECO:0000313" key="3">
    <source>
        <dbReference type="Proteomes" id="UP001383192"/>
    </source>
</evidence>
<dbReference type="AlphaFoldDB" id="A0AAW0DPZ7"/>